<organism evidence="1 2">
    <name type="scientific">Deinococcus phoenicis</name>
    <dbReference type="NCBI Taxonomy" id="1476583"/>
    <lineage>
        <taxon>Bacteria</taxon>
        <taxon>Thermotogati</taxon>
        <taxon>Deinococcota</taxon>
        <taxon>Deinococci</taxon>
        <taxon>Deinococcales</taxon>
        <taxon>Deinococcaceae</taxon>
        <taxon>Deinococcus</taxon>
    </lineage>
</organism>
<keyword evidence="2" id="KW-1185">Reference proteome</keyword>
<name>A0A016QSR1_9DEIO</name>
<dbReference type="PATRIC" id="fig|1476583.3.peg.661"/>
<dbReference type="RefSeq" id="WP_034353826.1">
    <property type="nucleotide sequence ID" value="NZ_JHAC01000011.1"/>
</dbReference>
<comment type="caution">
    <text evidence="1">The sequence shown here is derived from an EMBL/GenBank/DDBJ whole genome shotgun (WGS) entry which is preliminary data.</text>
</comment>
<dbReference type="OrthoDB" id="9977875at2"/>
<evidence type="ECO:0000313" key="1">
    <source>
        <dbReference type="EMBL" id="EYB69068.1"/>
    </source>
</evidence>
<protein>
    <submittedName>
        <fullName evidence="1">Uncharacterized protein</fullName>
    </submittedName>
</protein>
<dbReference type="EMBL" id="JHAC01000011">
    <property type="protein sequence ID" value="EYB69068.1"/>
    <property type="molecule type" value="Genomic_DNA"/>
</dbReference>
<sequence>MWTDLETVETPDLPAAKAALEAASKPAADALSKWQANQDHQDRSYVSTQVLPRSEYRLKRSKCGTKATIQRRDV</sequence>
<dbReference type="Proteomes" id="UP000020492">
    <property type="component" value="Unassembled WGS sequence"/>
</dbReference>
<proteinExistence type="predicted"/>
<dbReference type="AlphaFoldDB" id="A0A016QSR1"/>
<gene>
    <name evidence="1" type="ORF">DEIPH_ctg011orf0035</name>
</gene>
<dbReference type="STRING" id="1476583.DEIPH_ctg011orf0035"/>
<reference evidence="1 2" key="1">
    <citation type="submission" date="2014-03" db="EMBL/GenBank/DDBJ databases">
        <title>Draft genome sequence of Deinococcus phoenicis 1P10ME.</title>
        <authorList>
            <person name="Stepanov V.G."/>
            <person name="Vaishampayan P."/>
            <person name="Venkateswaran K."/>
            <person name="Fox G.E."/>
        </authorList>
    </citation>
    <scope>NUCLEOTIDE SEQUENCE [LARGE SCALE GENOMIC DNA]</scope>
    <source>
        <strain evidence="1 2">1P10ME</strain>
    </source>
</reference>
<evidence type="ECO:0000313" key="2">
    <source>
        <dbReference type="Proteomes" id="UP000020492"/>
    </source>
</evidence>
<accession>A0A016QSR1</accession>